<feature type="domain" description="Reverse transcriptase" evidence="1">
    <location>
        <begin position="1"/>
        <end position="186"/>
    </location>
</feature>
<dbReference type="AlphaFoldDB" id="A0AAU9TJC3"/>
<dbReference type="Pfam" id="PF00078">
    <property type="entry name" value="RVT_1"/>
    <property type="match status" value="1"/>
</dbReference>
<dbReference type="SUPFAM" id="SSF56672">
    <property type="entry name" value="DNA/RNA polymerases"/>
    <property type="match status" value="1"/>
</dbReference>
<protein>
    <recommendedName>
        <fullName evidence="1">Reverse transcriptase domain-containing protein</fullName>
    </recommendedName>
</protein>
<evidence type="ECO:0000313" key="2">
    <source>
        <dbReference type="EMBL" id="CAH2086193.1"/>
    </source>
</evidence>
<evidence type="ECO:0000259" key="1">
    <source>
        <dbReference type="PROSITE" id="PS50878"/>
    </source>
</evidence>
<evidence type="ECO:0000313" key="3">
    <source>
        <dbReference type="Proteomes" id="UP001153954"/>
    </source>
</evidence>
<dbReference type="Proteomes" id="UP001153954">
    <property type="component" value="Unassembled WGS sequence"/>
</dbReference>
<accession>A0AAU9TJC3</accession>
<organism evidence="2 3">
    <name type="scientific">Euphydryas editha</name>
    <name type="common">Edith's checkerspot</name>
    <dbReference type="NCBI Taxonomy" id="104508"/>
    <lineage>
        <taxon>Eukaryota</taxon>
        <taxon>Metazoa</taxon>
        <taxon>Ecdysozoa</taxon>
        <taxon>Arthropoda</taxon>
        <taxon>Hexapoda</taxon>
        <taxon>Insecta</taxon>
        <taxon>Pterygota</taxon>
        <taxon>Neoptera</taxon>
        <taxon>Endopterygota</taxon>
        <taxon>Lepidoptera</taxon>
        <taxon>Glossata</taxon>
        <taxon>Ditrysia</taxon>
        <taxon>Papilionoidea</taxon>
        <taxon>Nymphalidae</taxon>
        <taxon>Nymphalinae</taxon>
        <taxon>Euphydryas</taxon>
    </lineage>
</organism>
<comment type="caution">
    <text evidence="2">The sequence shown here is derived from an EMBL/GenBank/DDBJ whole genome shotgun (WGS) entry which is preliminary data.</text>
</comment>
<keyword evidence="3" id="KW-1185">Reference proteome</keyword>
<gene>
    <name evidence="2" type="ORF">EEDITHA_LOCUS2597</name>
</gene>
<proteinExistence type="predicted"/>
<dbReference type="PROSITE" id="PS50878">
    <property type="entry name" value="RT_POL"/>
    <property type="match status" value="1"/>
</dbReference>
<sequence>MDNQRVTVLTLLDFSNAFSTVDFDLLSDILRTLNISPEVTDWFQNYLHGRRQRVRVNDPFSSWTTVSAGVPQGGVLSPLLFSIFINPICKVISSLYHLYADDLQIYTHCTIAELPQAVSRINHDLLEVTNWSRSFGLAINPRKSQAIIIGSSKFISRINKSQLPPILFDVIEIPYSENVTNLGVLIDQTLSWGPQICEISRKVFSTVGSLRRLQNFLPTSTKIAL</sequence>
<name>A0AAU9TJC3_EUPED</name>
<dbReference type="PANTHER" id="PTHR33332">
    <property type="entry name" value="REVERSE TRANSCRIPTASE DOMAIN-CONTAINING PROTEIN"/>
    <property type="match status" value="1"/>
</dbReference>
<dbReference type="InterPro" id="IPR000477">
    <property type="entry name" value="RT_dom"/>
</dbReference>
<dbReference type="InterPro" id="IPR043502">
    <property type="entry name" value="DNA/RNA_pol_sf"/>
</dbReference>
<reference evidence="2" key="1">
    <citation type="submission" date="2022-03" db="EMBL/GenBank/DDBJ databases">
        <authorList>
            <person name="Tunstrom K."/>
        </authorList>
    </citation>
    <scope>NUCLEOTIDE SEQUENCE</scope>
</reference>
<dbReference type="GO" id="GO:0071897">
    <property type="term" value="P:DNA biosynthetic process"/>
    <property type="evidence" value="ECO:0007669"/>
    <property type="project" value="UniProtKB-ARBA"/>
</dbReference>
<dbReference type="EMBL" id="CAKOGL010000005">
    <property type="protein sequence ID" value="CAH2086193.1"/>
    <property type="molecule type" value="Genomic_DNA"/>
</dbReference>